<keyword evidence="6" id="KW-0406">Ion transport</keyword>
<protein>
    <submittedName>
        <fullName evidence="6">Voltage-gated potassium channel</fullName>
    </submittedName>
</protein>
<keyword evidence="7" id="KW-1185">Reference proteome</keyword>
<keyword evidence="2 5" id="KW-0812">Transmembrane</keyword>
<keyword evidence="3 5" id="KW-1133">Transmembrane helix</keyword>
<evidence type="ECO:0000313" key="7">
    <source>
        <dbReference type="Proteomes" id="UP001519345"/>
    </source>
</evidence>
<gene>
    <name evidence="6" type="ORF">J2Z83_003179</name>
</gene>
<proteinExistence type="predicted"/>
<comment type="subcellular location">
    <subcellularLocation>
        <location evidence="1">Membrane</location>
        <topology evidence="1">Multi-pass membrane protein</topology>
    </subcellularLocation>
</comment>
<evidence type="ECO:0000256" key="5">
    <source>
        <dbReference type="SAM" id="Phobius"/>
    </source>
</evidence>
<feature type="transmembrane region" description="Helical" evidence="5">
    <location>
        <begin position="166"/>
        <end position="188"/>
    </location>
</feature>
<comment type="caution">
    <text evidence="6">The sequence shown here is derived from an EMBL/GenBank/DDBJ whole genome shotgun (WGS) entry which is preliminary data.</text>
</comment>
<dbReference type="Proteomes" id="UP001519345">
    <property type="component" value="Unassembled WGS sequence"/>
</dbReference>
<sequence>MQRMIKIGYESLMIILVMFTIITIWTENTYNSMVNLIVWIVFFSDFTIRLLTSKEKWQFIKQNPFHLIAIIPLDQFFQLARIVRLFHLFRLKTITKYYVTPYLEKLTYKSMTIAVSVFLSLLLAASLLIWNLEHFIVTFFDAVSVVCSHLLFFGHQLFVIENVKSIWILTGITIIGVVIQGLALQWFFNKVEEFVKRRKEKKSVSHEVKEIR</sequence>
<feature type="transmembrane region" description="Helical" evidence="5">
    <location>
        <begin position="32"/>
        <end position="52"/>
    </location>
</feature>
<dbReference type="GO" id="GO:0034220">
    <property type="term" value="P:monoatomic ion transmembrane transport"/>
    <property type="evidence" value="ECO:0007669"/>
    <property type="project" value="UniProtKB-KW"/>
</dbReference>
<evidence type="ECO:0000313" key="6">
    <source>
        <dbReference type="EMBL" id="MBP1971042.1"/>
    </source>
</evidence>
<keyword evidence="6" id="KW-0407">Ion channel</keyword>
<accession>A0ABS4IJA4</accession>
<dbReference type="SUPFAM" id="SSF81324">
    <property type="entry name" value="Voltage-gated potassium channels"/>
    <property type="match status" value="1"/>
</dbReference>
<evidence type="ECO:0000256" key="2">
    <source>
        <dbReference type="ARBA" id="ARBA00022692"/>
    </source>
</evidence>
<feature type="transmembrane region" description="Helical" evidence="5">
    <location>
        <begin position="7"/>
        <end position="26"/>
    </location>
</feature>
<reference evidence="6 7" key="1">
    <citation type="submission" date="2021-03" db="EMBL/GenBank/DDBJ databases">
        <title>Genomic Encyclopedia of Type Strains, Phase IV (KMG-IV): sequencing the most valuable type-strain genomes for metagenomic binning, comparative biology and taxonomic classification.</title>
        <authorList>
            <person name="Goeker M."/>
        </authorList>
    </citation>
    <scope>NUCLEOTIDE SEQUENCE [LARGE SCALE GENOMIC DNA]</scope>
    <source>
        <strain evidence="6 7">DSM 25609</strain>
    </source>
</reference>
<evidence type="ECO:0000256" key="4">
    <source>
        <dbReference type="ARBA" id="ARBA00023136"/>
    </source>
</evidence>
<feature type="transmembrane region" description="Helical" evidence="5">
    <location>
        <begin position="137"/>
        <end position="160"/>
    </location>
</feature>
<dbReference type="InterPro" id="IPR027359">
    <property type="entry name" value="Volt_channel_dom_sf"/>
</dbReference>
<dbReference type="RefSeq" id="WP_209464115.1">
    <property type="nucleotide sequence ID" value="NZ_CP110224.1"/>
</dbReference>
<dbReference type="Gene3D" id="1.20.120.350">
    <property type="entry name" value="Voltage-gated potassium channels. Chain C"/>
    <property type="match status" value="1"/>
</dbReference>
<keyword evidence="6" id="KW-0813">Transport</keyword>
<name>A0ABS4IJA4_9BACI</name>
<dbReference type="EMBL" id="JAGGKX010000020">
    <property type="protein sequence ID" value="MBP1971042.1"/>
    <property type="molecule type" value="Genomic_DNA"/>
</dbReference>
<evidence type="ECO:0000256" key="1">
    <source>
        <dbReference type="ARBA" id="ARBA00004141"/>
    </source>
</evidence>
<keyword evidence="4 5" id="KW-0472">Membrane</keyword>
<evidence type="ECO:0000256" key="3">
    <source>
        <dbReference type="ARBA" id="ARBA00022989"/>
    </source>
</evidence>
<feature type="transmembrane region" description="Helical" evidence="5">
    <location>
        <begin position="106"/>
        <end position="130"/>
    </location>
</feature>
<organism evidence="6 7">
    <name type="scientific">Virgibacillus natechei</name>
    <dbReference type="NCBI Taxonomy" id="1216297"/>
    <lineage>
        <taxon>Bacteria</taxon>
        <taxon>Bacillati</taxon>
        <taxon>Bacillota</taxon>
        <taxon>Bacilli</taxon>
        <taxon>Bacillales</taxon>
        <taxon>Bacillaceae</taxon>
        <taxon>Virgibacillus</taxon>
    </lineage>
</organism>